<evidence type="ECO:0000256" key="5">
    <source>
        <dbReference type="ARBA" id="ARBA00022842"/>
    </source>
</evidence>
<keyword evidence="5 9" id="KW-0460">Magnesium</keyword>
<keyword evidence="8" id="KW-0129">CBS domain</keyword>
<dbReference type="GO" id="GO:0046872">
    <property type="term" value="F:metal ion binding"/>
    <property type="evidence" value="ECO:0007669"/>
    <property type="project" value="UniProtKB-KW"/>
</dbReference>
<comment type="caution">
    <text evidence="9">Lacks conserved residue(s) required for the propagation of feature annotation.</text>
</comment>
<dbReference type="Gene3D" id="3.10.580.10">
    <property type="entry name" value="CBS-domain"/>
    <property type="match status" value="1"/>
</dbReference>
<evidence type="ECO:0000313" key="11">
    <source>
        <dbReference type="EMBL" id="HIU50139.1"/>
    </source>
</evidence>
<dbReference type="InterPro" id="IPR046342">
    <property type="entry name" value="CBS_dom_sf"/>
</dbReference>
<dbReference type="Pfam" id="PF01769">
    <property type="entry name" value="MgtE"/>
    <property type="match status" value="1"/>
</dbReference>
<feature type="transmembrane region" description="Helical" evidence="9">
    <location>
        <begin position="363"/>
        <end position="382"/>
    </location>
</feature>
<dbReference type="Pfam" id="PF03448">
    <property type="entry name" value="MgtE_N"/>
    <property type="match status" value="1"/>
</dbReference>
<evidence type="ECO:0000256" key="8">
    <source>
        <dbReference type="PROSITE-ProRule" id="PRU00703"/>
    </source>
</evidence>
<evidence type="ECO:0000256" key="3">
    <source>
        <dbReference type="ARBA" id="ARBA00022448"/>
    </source>
</evidence>
<dbReference type="PANTHER" id="PTHR43773:SF1">
    <property type="entry name" value="MAGNESIUM TRANSPORTER MGTE"/>
    <property type="match status" value="1"/>
</dbReference>
<feature type="domain" description="CBS" evidence="10">
    <location>
        <begin position="203"/>
        <end position="259"/>
    </location>
</feature>
<dbReference type="SUPFAM" id="SSF161093">
    <property type="entry name" value="MgtE membrane domain-like"/>
    <property type="match status" value="1"/>
</dbReference>
<dbReference type="SUPFAM" id="SSF158791">
    <property type="entry name" value="MgtE N-terminal domain-like"/>
    <property type="match status" value="1"/>
</dbReference>
<dbReference type="NCBIfam" id="TIGR00400">
    <property type="entry name" value="mgtE"/>
    <property type="match status" value="1"/>
</dbReference>
<dbReference type="InterPro" id="IPR036739">
    <property type="entry name" value="SLC41_membr_dom_sf"/>
</dbReference>
<accession>A0A9D1LY62</accession>
<evidence type="ECO:0000256" key="9">
    <source>
        <dbReference type="RuleBase" id="RU362011"/>
    </source>
</evidence>
<feature type="transmembrane region" description="Helical" evidence="9">
    <location>
        <begin position="394"/>
        <end position="418"/>
    </location>
</feature>
<evidence type="ECO:0000256" key="6">
    <source>
        <dbReference type="ARBA" id="ARBA00022989"/>
    </source>
</evidence>
<dbReference type="Gene3D" id="1.10.357.20">
    <property type="entry name" value="SLC41 divalent cation transporters, integral membrane domain"/>
    <property type="match status" value="1"/>
</dbReference>
<organism evidence="11 12">
    <name type="scientific">Candidatus Limousia pullorum</name>
    <dbReference type="NCBI Taxonomy" id="2840860"/>
    <lineage>
        <taxon>Bacteria</taxon>
        <taxon>Bacillati</taxon>
        <taxon>Bacillota</taxon>
        <taxon>Clostridia</taxon>
        <taxon>Eubacteriales</taxon>
        <taxon>Oscillospiraceae</taxon>
        <taxon>Oscillospiraceae incertae sedis</taxon>
        <taxon>Candidatus Limousia</taxon>
    </lineage>
</organism>
<dbReference type="InterPro" id="IPR038076">
    <property type="entry name" value="MgtE_N_sf"/>
</dbReference>
<feature type="transmembrane region" description="Helical" evidence="9">
    <location>
        <begin position="430"/>
        <end position="452"/>
    </location>
</feature>
<protein>
    <recommendedName>
        <fullName evidence="9">Magnesium transporter MgtE</fullName>
    </recommendedName>
</protein>
<comment type="subunit">
    <text evidence="9">Homodimer.</text>
</comment>
<proteinExistence type="inferred from homology"/>
<keyword evidence="4 9" id="KW-0812">Transmembrane</keyword>
<dbReference type="EMBL" id="DVNG01000056">
    <property type="protein sequence ID" value="HIU50139.1"/>
    <property type="molecule type" value="Genomic_DNA"/>
</dbReference>
<dbReference type="SUPFAM" id="SSF54631">
    <property type="entry name" value="CBS-domain pair"/>
    <property type="match status" value="1"/>
</dbReference>
<evidence type="ECO:0000256" key="4">
    <source>
        <dbReference type="ARBA" id="ARBA00022692"/>
    </source>
</evidence>
<dbReference type="SMART" id="SM00924">
    <property type="entry name" value="MgtE_N"/>
    <property type="match status" value="1"/>
</dbReference>
<dbReference type="AlphaFoldDB" id="A0A9D1LY62"/>
<dbReference type="SMART" id="SM00116">
    <property type="entry name" value="CBS"/>
    <property type="match status" value="2"/>
</dbReference>
<dbReference type="InterPro" id="IPR006667">
    <property type="entry name" value="SLC41_membr_dom"/>
</dbReference>
<reference evidence="11" key="1">
    <citation type="submission" date="2020-10" db="EMBL/GenBank/DDBJ databases">
        <authorList>
            <person name="Gilroy R."/>
        </authorList>
    </citation>
    <scope>NUCLEOTIDE SEQUENCE</scope>
    <source>
        <strain evidence="11">ChiGjej1B1-1684</strain>
    </source>
</reference>
<gene>
    <name evidence="11" type="primary">mgtE</name>
    <name evidence="11" type="ORF">IAD22_03910</name>
</gene>
<dbReference type="GO" id="GO:0015095">
    <property type="term" value="F:magnesium ion transmembrane transporter activity"/>
    <property type="evidence" value="ECO:0007669"/>
    <property type="project" value="UniProtKB-UniRule"/>
</dbReference>
<evidence type="ECO:0000256" key="2">
    <source>
        <dbReference type="ARBA" id="ARBA00009749"/>
    </source>
</evidence>
<name>A0A9D1LY62_9FIRM</name>
<keyword evidence="7 9" id="KW-0472">Membrane</keyword>
<comment type="caution">
    <text evidence="11">The sequence shown here is derived from an EMBL/GenBank/DDBJ whole genome shotgun (WGS) entry which is preliminary data.</text>
</comment>
<keyword evidence="6 9" id="KW-1133">Transmembrane helix</keyword>
<dbReference type="CDD" id="cd04606">
    <property type="entry name" value="CBS_pair_Mg_transporter"/>
    <property type="match status" value="1"/>
</dbReference>
<sequence>MEKVSVTITETIKVLLEEKKFRTLRDILTTMNSADLAALFEELQDEKITFLFRMLPKELAAETFVEMDEDTQEMLIHSFSDSELKEIVDELYVDDAVDIIEEMPANVVKRIIRQADPETRKEINELLKYPEDSAGSIMTTEFVTLRPKMTAEEAIKRIRRTGIDKETIYTCYVADDKTGKLAGIISIRTLLIAEDDEVVEDLMETNVISVNTLDDQEDVAHLFNKYNFLALPVVDTENRLVGIVTVDDAIDVMEEETTEDMQKMAAITPTDKPYLKVGVIETWKSRIPWLLVLMISATFTGMIITFYEDALATSVVLSAFIPMLMDTGGNSGSQASVTVIRSLSLGEIGFKDVPKIIFKESRVAILCGAVLAVANFAKMMLIDNMLMSNPAVTVPVTMVVCLTLVVTVFVAKIIGCTLPLLAKKIGFDPAVMASPFITTLVDAISLFVYFQIATHLLGIQV</sequence>
<keyword evidence="3 9" id="KW-0813">Transport</keyword>
<evidence type="ECO:0000256" key="1">
    <source>
        <dbReference type="ARBA" id="ARBA00004141"/>
    </source>
</evidence>
<feature type="transmembrane region" description="Helical" evidence="9">
    <location>
        <begin position="287"/>
        <end position="307"/>
    </location>
</feature>
<dbReference type="GO" id="GO:0005886">
    <property type="term" value="C:plasma membrane"/>
    <property type="evidence" value="ECO:0007669"/>
    <property type="project" value="UniProtKB-SubCell"/>
</dbReference>
<evidence type="ECO:0000313" key="12">
    <source>
        <dbReference type="Proteomes" id="UP000824118"/>
    </source>
</evidence>
<dbReference type="Gene3D" id="1.25.60.10">
    <property type="entry name" value="MgtE N-terminal domain-like"/>
    <property type="match status" value="1"/>
</dbReference>
<keyword evidence="9" id="KW-1003">Cell membrane</keyword>
<evidence type="ECO:0000259" key="10">
    <source>
        <dbReference type="PROSITE" id="PS51371"/>
    </source>
</evidence>
<dbReference type="InterPro" id="IPR000644">
    <property type="entry name" value="CBS_dom"/>
</dbReference>
<dbReference type="Proteomes" id="UP000824118">
    <property type="component" value="Unassembled WGS sequence"/>
</dbReference>
<comment type="similarity">
    <text evidence="2 9">Belongs to the SLC41A transporter family.</text>
</comment>
<dbReference type="InterPro" id="IPR006668">
    <property type="entry name" value="Mg_transptr_MgtE_intracell_dom"/>
</dbReference>
<reference evidence="11" key="2">
    <citation type="journal article" date="2021" name="PeerJ">
        <title>Extensive microbial diversity within the chicken gut microbiome revealed by metagenomics and culture.</title>
        <authorList>
            <person name="Gilroy R."/>
            <person name="Ravi A."/>
            <person name="Getino M."/>
            <person name="Pursley I."/>
            <person name="Horton D.L."/>
            <person name="Alikhan N.F."/>
            <person name="Baker D."/>
            <person name="Gharbi K."/>
            <person name="Hall N."/>
            <person name="Watson M."/>
            <person name="Adriaenssens E.M."/>
            <person name="Foster-Nyarko E."/>
            <person name="Jarju S."/>
            <person name="Secka A."/>
            <person name="Antonio M."/>
            <person name="Oren A."/>
            <person name="Chaudhuri R.R."/>
            <person name="La Ragione R."/>
            <person name="Hildebrand F."/>
            <person name="Pallen M.J."/>
        </authorList>
    </citation>
    <scope>NUCLEOTIDE SEQUENCE</scope>
    <source>
        <strain evidence="11">ChiGjej1B1-1684</strain>
    </source>
</reference>
<comment type="function">
    <text evidence="9">Acts as a magnesium transporter.</text>
</comment>
<feature type="domain" description="CBS" evidence="10">
    <location>
        <begin position="138"/>
        <end position="202"/>
    </location>
</feature>
<keyword evidence="9" id="KW-0479">Metal-binding</keyword>
<dbReference type="Pfam" id="PF00571">
    <property type="entry name" value="CBS"/>
    <property type="match status" value="2"/>
</dbReference>
<dbReference type="PROSITE" id="PS51371">
    <property type="entry name" value="CBS"/>
    <property type="match status" value="2"/>
</dbReference>
<dbReference type="InterPro" id="IPR006669">
    <property type="entry name" value="MgtE_transporter"/>
</dbReference>
<dbReference type="PANTHER" id="PTHR43773">
    <property type="entry name" value="MAGNESIUM TRANSPORTER MGTE"/>
    <property type="match status" value="1"/>
</dbReference>
<evidence type="ECO:0000256" key="7">
    <source>
        <dbReference type="ARBA" id="ARBA00023136"/>
    </source>
</evidence>
<comment type="subcellular location">
    <subcellularLocation>
        <location evidence="9">Cell membrane</location>
        <topology evidence="9">Multi-pass membrane protein</topology>
    </subcellularLocation>
    <subcellularLocation>
        <location evidence="1">Membrane</location>
        <topology evidence="1">Multi-pass membrane protein</topology>
    </subcellularLocation>
</comment>